<dbReference type="SUPFAM" id="SSF50630">
    <property type="entry name" value="Acid proteases"/>
    <property type="match status" value="1"/>
</dbReference>
<evidence type="ECO:0000313" key="5">
    <source>
        <dbReference type="EMBL" id="KAA8898415.1"/>
    </source>
</evidence>
<dbReference type="OrthoDB" id="15189at2759"/>
<feature type="compositionally biased region" description="Low complexity" evidence="2">
    <location>
        <begin position="356"/>
        <end position="376"/>
    </location>
</feature>
<organism evidence="5 6">
    <name type="scientific">Diutina rugosa</name>
    <name type="common">Yeast</name>
    <name type="synonym">Candida rugosa</name>
    <dbReference type="NCBI Taxonomy" id="5481"/>
    <lineage>
        <taxon>Eukaryota</taxon>
        <taxon>Fungi</taxon>
        <taxon>Dikarya</taxon>
        <taxon>Ascomycota</taxon>
        <taxon>Saccharomycotina</taxon>
        <taxon>Pichiomycetes</taxon>
        <taxon>Debaryomycetaceae</taxon>
        <taxon>Diutina</taxon>
    </lineage>
</organism>
<evidence type="ECO:0000256" key="2">
    <source>
        <dbReference type="SAM" id="MobiDB-lite"/>
    </source>
</evidence>
<dbReference type="Gene3D" id="2.40.70.10">
    <property type="entry name" value="Acid Proteases"/>
    <property type="match status" value="1"/>
</dbReference>
<protein>
    <recommendedName>
        <fullName evidence="4">Peptidase A1 domain-containing protein</fullName>
    </recommendedName>
</protein>
<evidence type="ECO:0000259" key="4">
    <source>
        <dbReference type="PROSITE" id="PS51767"/>
    </source>
</evidence>
<dbReference type="PROSITE" id="PS51767">
    <property type="entry name" value="PEPTIDASE_A1"/>
    <property type="match status" value="1"/>
</dbReference>
<feature type="signal peptide" evidence="3">
    <location>
        <begin position="1"/>
        <end position="16"/>
    </location>
</feature>
<sequence>MLAFPLLVSVAMAASGLIVPAYHSEHLVNQVLRVDTQLGASQDNVTLICAPNSNTVTIKQTSALSDCVGDCKNSWQQREVVVNSVDTGVSFIKDNLGLGDTVLSNVPMNLQNYSYATSSLGYGLWNQSSSDDDDLSNNWFLGYLLDEGTINEPKYSLHSDDDKWRFVFGGVDHAKYVGDLADLDIEQYSPSSNYSSRFVRSDVLGQVALKAVALDDGGSETISTESNLTLSISYNYGDVADMALPDDIYQTLAAKLNINTTTNTADCVSDDEIKLVLDFGITKINVPYKSLQKKNDNGTCDVNIQGMKGNKKDVYVGPETLRSVYAVYDAGAKKVSIAQYKSSSDSDVEIFGESKAASTSESSSAAPSASASSSDASTKDGKDKQSSGSISAPSLIMAAVMGLVVSAI</sequence>
<feature type="region of interest" description="Disordered" evidence="2">
    <location>
        <begin position="356"/>
        <end position="389"/>
    </location>
</feature>
<feature type="chain" id="PRO_5025057810" description="Peptidase A1 domain-containing protein" evidence="3">
    <location>
        <begin position="17"/>
        <end position="408"/>
    </location>
</feature>
<proteinExistence type="predicted"/>
<dbReference type="VEuPathDB" id="FungiDB:DIURU_004699"/>
<dbReference type="GeneID" id="54783350"/>
<evidence type="ECO:0000256" key="3">
    <source>
        <dbReference type="SAM" id="SignalP"/>
    </source>
</evidence>
<dbReference type="Proteomes" id="UP000449547">
    <property type="component" value="Unassembled WGS sequence"/>
</dbReference>
<name>A0A642UKI7_DIURU</name>
<comment type="caution">
    <text evidence="5">The sequence shown here is derived from an EMBL/GenBank/DDBJ whole genome shotgun (WGS) entry which is preliminary data.</text>
</comment>
<accession>A0A642UKI7</accession>
<evidence type="ECO:0000313" key="6">
    <source>
        <dbReference type="Proteomes" id="UP000449547"/>
    </source>
</evidence>
<dbReference type="RefSeq" id="XP_034010536.1">
    <property type="nucleotide sequence ID" value="XM_034157600.1"/>
</dbReference>
<keyword evidence="6" id="KW-1185">Reference proteome</keyword>
<dbReference type="AlphaFoldDB" id="A0A642UKI7"/>
<dbReference type="GO" id="GO:0004190">
    <property type="term" value="F:aspartic-type endopeptidase activity"/>
    <property type="evidence" value="ECO:0007669"/>
    <property type="project" value="UniProtKB-ARBA"/>
</dbReference>
<evidence type="ECO:0000256" key="1">
    <source>
        <dbReference type="ARBA" id="ARBA00023157"/>
    </source>
</evidence>
<dbReference type="InterPro" id="IPR033121">
    <property type="entry name" value="PEPTIDASE_A1"/>
</dbReference>
<gene>
    <name evidence="5" type="ORF">DIURU_004699</name>
</gene>
<reference evidence="5 6" key="1">
    <citation type="submission" date="2019-07" db="EMBL/GenBank/DDBJ databases">
        <title>Genome assembly of two rare yeast pathogens: Diutina rugosa and Trichomonascus ciferrii.</title>
        <authorList>
            <person name="Mixao V."/>
            <person name="Saus E."/>
            <person name="Hansen A."/>
            <person name="Lass-Flor C."/>
            <person name="Gabaldon T."/>
        </authorList>
    </citation>
    <scope>NUCLEOTIDE SEQUENCE [LARGE SCALE GENOMIC DNA]</scope>
    <source>
        <strain evidence="5 6">CBS 613</strain>
    </source>
</reference>
<dbReference type="EMBL" id="SWFT01000146">
    <property type="protein sequence ID" value="KAA8898415.1"/>
    <property type="molecule type" value="Genomic_DNA"/>
</dbReference>
<dbReference type="InterPro" id="IPR021109">
    <property type="entry name" value="Peptidase_aspartic_dom_sf"/>
</dbReference>
<keyword evidence="3" id="KW-0732">Signal</keyword>
<dbReference type="Pfam" id="PF00026">
    <property type="entry name" value="Asp"/>
    <property type="match status" value="1"/>
</dbReference>
<feature type="domain" description="Peptidase A1" evidence="4">
    <location>
        <begin position="32"/>
        <end position="338"/>
    </location>
</feature>
<keyword evidence="1" id="KW-1015">Disulfide bond</keyword>